<dbReference type="InterPro" id="IPR002347">
    <property type="entry name" value="SDR_fam"/>
</dbReference>
<dbReference type="SUPFAM" id="SSF51735">
    <property type="entry name" value="NAD(P)-binding Rossmann-fold domains"/>
    <property type="match status" value="1"/>
</dbReference>
<evidence type="ECO:0000256" key="1">
    <source>
        <dbReference type="ARBA" id="ARBA00006484"/>
    </source>
</evidence>
<dbReference type="GO" id="GO:0016020">
    <property type="term" value="C:membrane"/>
    <property type="evidence" value="ECO:0007669"/>
    <property type="project" value="TreeGrafter"/>
</dbReference>
<dbReference type="Gene3D" id="3.40.50.720">
    <property type="entry name" value="NAD(P)-binding Rossmann-like Domain"/>
    <property type="match status" value="1"/>
</dbReference>
<keyword evidence="2" id="KW-0560">Oxidoreductase</keyword>
<dbReference type="InterPro" id="IPR020904">
    <property type="entry name" value="Sc_DH/Rdtase_CS"/>
</dbReference>
<dbReference type="KEGG" id="lnn:F0161_00630"/>
<proteinExistence type="inferred from homology"/>
<evidence type="ECO:0000313" key="5">
    <source>
        <dbReference type="Proteomes" id="UP000325295"/>
    </source>
</evidence>
<dbReference type="PROSITE" id="PS00061">
    <property type="entry name" value="ADH_SHORT"/>
    <property type="match status" value="1"/>
</dbReference>
<gene>
    <name evidence="4" type="ORF">F0161_00630</name>
</gene>
<name>A0A5P1WY69_9LACO</name>
<dbReference type="PANTHER" id="PTHR44196">
    <property type="entry name" value="DEHYDROGENASE/REDUCTASE SDR FAMILY MEMBER 7B"/>
    <property type="match status" value="1"/>
</dbReference>
<dbReference type="AlphaFoldDB" id="A0A5P1WY69"/>
<accession>A0A5P1WY69</accession>
<dbReference type="OrthoDB" id="9810734at2"/>
<comment type="similarity">
    <text evidence="1 3">Belongs to the short-chain dehydrogenases/reductases (SDR) family.</text>
</comment>
<dbReference type="GO" id="GO:0016491">
    <property type="term" value="F:oxidoreductase activity"/>
    <property type="evidence" value="ECO:0007669"/>
    <property type="project" value="UniProtKB-KW"/>
</dbReference>
<evidence type="ECO:0000256" key="3">
    <source>
        <dbReference type="RuleBase" id="RU000363"/>
    </source>
</evidence>
<dbReference type="PRINTS" id="PR00081">
    <property type="entry name" value="GDHRDH"/>
</dbReference>
<evidence type="ECO:0000313" key="4">
    <source>
        <dbReference type="EMBL" id="QER66516.1"/>
    </source>
</evidence>
<dbReference type="PRINTS" id="PR00080">
    <property type="entry name" value="SDRFAMILY"/>
</dbReference>
<evidence type="ECO:0000256" key="2">
    <source>
        <dbReference type="ARBA" id="ARBA00023002"/>
    </source>
</evidence>
<dbReference type="PANTHER" id="PTHR44196:SF1">
    <property type="entry name" value="DEHYDROGENASE_REDUCTASE SDR FAMILY MEMBER 7B"/>
    <property type="match status" value="1"/>
</dbReference>
<sequence length="308" mass="34168">MPPVCPAAEVTKIILMPSFHFSWLLYHHSQFKCKCMQLCNKHAILPAKGGIAAMKLNNQTIVITGGTTGIGFALAQQLIEMGNQVIAVDFNEQNIQTAQQNEPRLHVIQADLITASAREQLVEELNAKFPDYSVLINNAGIQRWINLQNAHKDWSYYQQELQIDFEAPMHLSILTLDHLLHQSDAAIVNVSSGLVINPGVWVPFYTAGKTGLHGFTEVLRLQVDATGLKVFEILPPAVNTSLGGSNEHSYGSDLADFITAVISQLENDVPHITFDTSTEQLNATKAENDERTKQTWAMFKDNPTYLDS</sequence>
<protein>
    <submittedName>
        <fullName evidence="4">SDR family NAD(P)-dependent oxidoreductase</fullName>
    </submittedName>
</protein>
<dbReference type="EMBL" id="CP043939">
    <property type="protein sequence ID" value="QER66516.1"/>
    <property type="molecule type" value="Genomic_DNA"/>
</dbReference>
<dbReference type="InterPro" id="IPR036291">
    <property type="entry name" value="NAD(P)-bd_dom_sf"/>
</dbReference>
<organism evidence="4 5">
    <name type="scientific">Paucilactobacillus nenjiangensis</name>
    <dbReference type="NCBI Taxonomy" id="1296540"/>
    <lineage>
        <taxon>Bacteria</taxon>
        <taxon>Bacillati</taxon>
        <taxon>Bacillota</taxon>
        <taxon>Bacilli</taxon>
        <taxon>Lactobacillales</taxon>
        <taxon>Lactobacillaceae</taxon>
        <taxon>Paucilactobacillus</taxon>
    </lineage>
</organism>
<keyword evidence="5" id="KW-1185">Reference proteome</keyword>
<reference evidence="4 5" key="1">
    <citation type="submission" date="2019-09" db="EMBL/GenBank/DDBJ databases">
        <title>Complete Genome Sequence of Lactobacillus nenjiangensis SH-Y15, isolated from sauerkraut.</title>
        <authorList>
            <person name="Yang H."/>
        </authorList>
    </citation>
    <scope>NUCLEOTIDE SEQUENCE [LARGE SCALE GENOMIC DNA]</scope>
    <source>
        <strain evidence="4 5">SH-Y15</strain>
    </source>
</reference>
<dbReference type="Proteomes" id="UP000325295">
    <property type="component" value="Chromosome"/>
</dbReference>
<dbReference type="Pfam" id="PF00106">
    <property type="entry name" value="adh_short"/>
    <property type="match status" value="1"/>
</dbReference>